<name>A0A1Q9CIS6_SYMMI</name>
<dbReference type="GO" id="GO:0046872">
    <property type="term" value="F:metal ion binding"/>
    <property type="evidence" value="ECO:0007669"/>
    <property type="project" value="UniProtKB-KW"/>
</dbReference>
<comment type="cofactor">
    <cofactor evidence="1">
        <name>Fe(2+)</name>
        <dbReference type="ChEBI" id="CHEBI:29033"/>
    </cofactor>
</comment>
<dbReference type="GO" id="GO:0051864">
    <property type="term" value="F:histone H3K36 demethylase activity"/>
    <property type="evidence" value="ECO:0007669"/>
    <property type="project" value="TreeGrafter"/>
</dbReference>
<evidence type="ECO:0000313" key="7">
    <source>
        <dbReference type="Proteomes" id="UP000186817"/>
    </source>
</evidence>
<keyword evidence="6" id="KW-0489">Methyltransferase</keyword>
<dbReference type="InterPro" id="IPR005069">
    <property type="entry name" value="Nucl-diP-sugar_transferase"/>
</dbReference>
<keyword evidence="6" id="KW-0808">Transferase</keyword>
<dbReference type="Pfam" id="PF08007">
    <property type="entry name" value="JmjC_2"/>
    <property type="match status" value="1"/>
</dbReference>
<feature type="domain" description="JmjC" evidence="5">
    <location>
        <begin position="98"/>
        <end position="245"/>
    </location>
</feature>
<dbReference type="Gene3D" id="2.60.120.650">
    <property type="entry name" value="Cupin"/>
    <property type="match status" value="1"/>
</dbReference>
<gene>
    <name evidence="6" type="ORF">AK812_SmicGene36555</name>
</gene>
<proteinExistence type="predicted"/>
<evidence type="ECO:0000256" key="3">
    <source>
        <dbReference type="ARBA" id="ARBA00023004"/>
    </source>
</evidence>
<dbReference type="EMBL" id="LSRX01001169">
    <property type="protein sequence ID" value="OLP82767.1"/>
    <property type="molecule type" value="Genomic_DNA"/>
</dbReference>
<organism evidence="6 7">
    <name type="scientific">Symbiodinium microadriaticum</name>
    <name type="common">Dinoflagellate</name>
    <name type="synonym">Zooxanthella microadriatica</name>
    <dbReference type="NCBI Taxonomy" id="2951"/>
    <lineage>
        <taxon>Eukaryota</taxon>
        <taxon>Sar</taxon>
        <taxon>Alveolata</taxon>
        <taxon>Dinophyceae</taxon>
        <taxon>Suessiales</taxon>
        <taxon>Symbiodiniaceae</taxon>
        <taxon>Symbiodinium</taxon>
    </lineage>
</organism>
<protein>
    <submittedName>
        <fullName evidence="6">Bifunctional lysine-specific demethylase and histidyl-hydroxylase NO66</fullName>
    </submittedName>
</protein>
<dbReference type="Proteomes" id="UP000186817">
    <property type="component" value="Unassembled WGS sequence"/>
</dbReference>
<dbReference type="GO" id="GO:0005730">
    <property type="term" value="C:nucleolus"/>
    <property type="evidence" value="ECO:0007669"/>
    <property type="project" value="TreeGrafter"/>
</dbReference>
<accession>A0A1Q9CIS6</accession>
<dbReference type="SUPFAM" id="SSF51197">
    <property type="entry name" value="Clavaminate synthase-like"/>
    <property type="match status" value="1"/>
</dbReference>
<feature type="compositionally biased region" description="Basic and acidic residues" evidence="4">
    <location>
        <begin position="649"/>
        <end position="664"/>
    </location>
</feature>
<keyword evidence="3" id="KW-0408">Iron</keyword>
<dbReference type="PANTHER" id="PTHR13096:SF8">
    <property type="entry name" value="RIBOSOMAL OXYGENASE 1"/>
    <property type="match status" value="1"/>
</dbReference>
<dbReference type="PANTHER" id="PTHR13096">
    <property type="entry name" value="MINA53 MYC INDUCED NUCLEAR ANTIGEN"/>
    <property type="match status" value="1"/>
</dbReference>
<dbReference type="InterPro" id="IPR003347">
    <property type="entry name" value="JmjC_dom"/>
</dbReference>
<dbReference type="GO" id="GO:0032259">
    <property type="term" value="P:methylation"/>
    <property type="evidence" value="ECO:0007669"/>
    <property type="project" value="UniProtKB-KW"/>
</dbReference>
<keyword evidence="7" id="KW-1185">Reference proteome</keyword>
<sequence length="1326" mass="147562">MGTKTGTGQRIEAPSGRDAAESLCKEILNDSFFQEFWEKNPLHYRAAERGRSANRLPEALLPDEVASAVSSAAGSNLKMFKNNETSELPTPWHSYLAGYSMVINQADRHSRVLYELCKGLSAKHFHHVFAVVYLTPPDSQAVRVHTDDQDVILLQVWGSKRWTLYNAPTKLPYTEEMLGKEQAVPTELIGPAQMDFTIQPHDVLYIPRGVLHEAATGTEPSLHITITVPTSDFCWGVQMVKHLAADVRQSAYSPELRSLCQASLVEGPAGPLELDDEKLDAKLKEIMDIFASGLHARSVLDGFEHRMDRTNLGQDRQFSQLNGEDASQAVLVAEEMRVRLMHGILCCCDEGSSAAVFFRPDGRALKMKVTPAALTLIRALSDVPQRIRDLPCRDAFERLCVLEVLRDAGVLQLFLKSAESSAAEIARHRRRILREALEAITRLTSRRATTSRPAASRVAVRRHVALTLLYGSSWIHLLERTVLHLERLHFAWPLLVVSIGKDAFKACRRLQQKSSSVRVGCWRPNTPSQVHRFTIIHILLHVGVDVFYFDMDTFFLKNPLPSLLSQARRGKHETMFSGHGDGDCINIGVFYIKATFRMTEWFSRFLDWLATIASGALAVAVALAGLQRGFVSTGIQQPLRSLPTLRASSPKDSERSLATKDDAKVTKPGEVDLEQVVKDAENADDERLARELSEYDDVADSIVAAAVRDAETNNPEVEIELARAKRQQEIAQAVVIPSGPVYDVLSLVDKYGGTSEVYENHKVAAQAGYFQQLPQLRTFLFDFVDVHRQQADQSFVEFEHATGSKLVLVGTNHISRNSTEFARQTVLKERPECLVIERRLGDDSLQRLTVPERQLQEKLMAKPPAEFLSSDTEVDRARKFQTDRMWLEASPGWRDIGGEAAGCHEFGAAVEAFAQLRKEGKDGMGPRGGTLCFGDSDLRPLYKRAEDAGLPPSLNDLGLGANVALRDLQFSKALRVAMKTHSSVVGVIGDGHLAGITKLMQQDPQVRVVKKGVPLDPPSWADDMKDGGRKWEREALGGGLLFMRLVEAMDASPIGNWMDAEAVLELQAMKEETLARIEEDGLEAEPVAPVSSSLGEDFTARGLLVTPKSEEELRRWLSGQRLGGQEAGDFPFENRRLRKAPPKLPNTGFPYTKEEAERAQEENVYHEHQYEIDQRGLDVMLGSPLQTPEGELGVAFPPENLPKVQVGVMEDENEVVIGFIGWYGHVSRMLVFHWCNSPLKDKWEEINAVYDAAEAIEGWMPLSLAMSVVSTRHFEVMPREPSEPWSVAATGKSPPLGGPVWRAIATARQVIEAYRLPKPLVRLPCN</sequence>
<dbReference type="InterPro" id="IPR039994">
    <property type="entry name" value="NO66-like"/>
</dbReference>
<evidence type="ECO:0000256" key="2">
    <source>
        <dbReference type="ARBA" id="ARBA00022723"/>
    </source>
</evidence>
<dbReference type="PROSITE" id="PS51184">
    <property type="entry name" value="JMJC"/>
    <property type="match status" value="1"/>
</dbReference>
<evidence type="ECO:0000313" key="6">
    <source>
        <dbReference type="EMBL" id="OLP82767.1"/>
    </source>
</evidence>
<comment type="caution">
    <text evidence="6">The sequence shown here is derived from an EMBL/GenBank/DDBJ whole genome shotgun (WGS) entry which is preliminary data.</text>
</comment>
<dbReference type="GO" id="GO:0008168">
    <property type="term" value="F:methyltransferase activity"/>
    <property type="evidence" value="ECO:0007669"/>
    <property type="project" value="UniProtKB-KW"/>
</dbReference>
<evidence type="ECO:0000256" key="1">
    <source>
        <dbReference type="ARBA" id="ARBA00001954"/>
    </source>
</evidence>
<dbReference type="OrthoDB" id="432643at2759"/>
<keyword evidence="2" id="KW-0479">Metal-binding</keyword>
<evidence type="ECO:0000259" key="5">
    <source>
        <dbReference type="PROSITE" id="PS51184"/>
    </source>
</evidence>
<feature type="region of interest" description="Disordered" evidence="4">
    <location>
        <begin position="642"/>
        <end position="664"/>
    </location>
</feature>
<reference evidence="6 7" key="1">
    <citation type="submission" date="2016-02" db="EMBL/GenBank/DDBJ databases">
        <title>Genome analysis of coral dinoflagellate symbionts highlights evolutionary adaptations to a symbiotic lifestyle.</title>
        <authorList>
            <person name="Aranda M."/>
            <person name="Li Y."/>
            <person name="Liew Y.J."/>
            <person name="Baumgarten S."/>
            <person name="Simakov O."/>
            <person name="Wilson M."/>
            <person name="Piel J."/>
            <person name="Ashoor H."/>
            <person name="Bougouffa S."/>
            <person name="Bajic V.B."/>
            <person name="Ryu T."/>
            <person name="Ravasi T."/>
            <person name="Bayer T."/>
            <person name="Micklem G."/>
            <person name="Kim H."/>
            <person name="Bhak J."/>
            <person name="Lajeunesse T.C."/>
            <person name="Voolstra C.R."/>
        </authorList>
    </citation>
    <scope>NUCLEOTIDE SEQUENCE [LARGE SCALE GENOMIC DNA]</scope>
    <source>
        <strain evidence="6 7">CCMP2467</strain>
    </source>
</reference>
<dbReference type="GO" id="GO:0032453">
    <property type="term" value="F:histone H3K4 demethylase activity"/>
    <property type="evidence" value="ECO:0007669"/>
    <property type="project" value="TreeGrafter"/>
</dbReference>
<evidence type="ECO:0000256" key="4">
    <source>
        <dbReference type="SAM" id="MobiDB-lite"/>
    </source>
</evidence>
<dbReference type="Pfam" id="PF03407">
    <property type="entry name" value="Nucleotid_trans"/>
    <property type="match status" value="1"/>
</dbReference>